<keyword evidence="2" id="KW-1185">Reference proteome</keyword>
<organism evidence="1 2">
    <name type="scientific">Nonomuraea wenchangensis</name>
    <dbReference type="NCBI Taxonomy" id="568860"/>
    <lineage>
        <taxon>Bacteria</taxon>
        <taxon>Bacillati</taxon>
        <taxon>Actinomycetota</taxon>
        <taxon>Actinomycetes</taxon>
        <taxon>Streptosporangiales</taxon>
        <taxon>Streptosporangiaceae</taxon>
        <taxon>Nonomuraea</taxon>
    </lineage>
</organism>
<evidence type="ECO:0000313" key="2">
    <source>
        <dbReference type="Proteomes" id="UP000199361"/>
    </source>
</evidence>
<name>A0A1I0KLF2_9ACTN</name>
<reference evidence="1 2" key="1">
    <citation type="submission" date="2016-10" db="EMBL/GenBank/DDBJ databases">
        <authorList>
            <person name="de Groot N.N."/>
        </authorList>
    </citation>
    <scope>NUCLEOTIDE SEQUENCE [LARGE SCALE GENOMIC DNA]</scope>
    <source>
        <strain evidence="1 2">CGMCC 4.5598</strain>
    </source>
</reference>
<dbReference type="AlphaFoldDB" id="A0A1I0KLF2"/>
<sequence>MAILGEERWHIAIRDRAATLAFPEWTPRAEDWAQLHTGFIDDGTPYTEVSVYRDDDGRQRIHYRRYIAEELQHFWTRLMSESGD</sequence>
<dbReference type="OrthoDB" id="3535479at2"/>
<dbReference type="Proteomes" id="UP000199361">
    <property type="component" value="Unassembled WGS sequence"/>
</dbReference>
<protein>
    <submittedName>
        <fullName evidence="1">Uncharacterized protein</fullName>
    </submittedName>
</protein>
<evidence type="ECO:0000313" key="1">
    <source>
        <dbReference type="EMBL" id="SEU25738.1"/>
    </source>
</evidence>
<dbReference type="EMBL" id="FOHX01000008">
    <property type="protein sequence ID" value="SEU25738.1"/>
    <property type="molecule type" value="Genomic_DNA"/>
</dbReference>
<accession>A0A1I0KLF2</accession>
<dbReference type="STRING" id="568860.SAMN05421811_108319"/>
<dbReference type="RefSeq" id="WP_020540236.1">
    <property type="nucleotide sequence ID" value="NZ_FOHX01000008.1"/>
</dbReference>
<proteinExistence type="predicted"/>
<gene>
    <name evidence="1" type="ORF">SAMN05421811_108319</name>
</gene>